<dbReference type="AlphaFoldDB" id="A0A932ZV76"/>
<dbReference type="InterPro" id="IPR018634">
    <property type="entry name" value="ChrB_C"/>
</dbReference>
<evidence type="ECO:0000313" key="3">
    <source>
        <dbReference type="EMBL" id="MBI4252135.1"/>
    </source>
</evidence>
<dbReference type="InterPro" id="IPR046858">
    <property type="entry name" value="ChrB_N"/>
</dbReference>
<dbReference type="Pfam" id="PF20229">
    <property type="entry name" value="ChrB_N"/>
    <property type="match status" value="1"/>
</dbReference>
<sequence>MLLIHHIPPKPAYFRVRIWRRLQGLGAVAIKNSVYVLPRSEQTLEDFQWVVREILQRGGEATLCEAQLVEGLTDAQVQALFHAARDSDYALLAGEARALLASFSKDMEREDPQAEAGLPLQRLRKRFSEIIAVDYLGASGREAAEGALSSLEEALQAPPRRAAPADEAWRERWKSLGELRGRTWVTRQGIFVDRIASGWFIRRFIDPDACFRFVSPKLYPPGPGEIRFDMFEAEFTHEGDLCTFEVLLECSGLDDPALRSIAAIVHDMDIKDGKFQREETPGLLPLLEGIAAAHKDDRERLERGGVVLDGLYAYFRRERPVSERA</sequence>
<evidence type="ECO:0000313" key="4">
    <source>
        <dbReference type="Proteomes" id="UP000752292"/>
    </source>
</evidence>
<protein>
    <submittedName>
        <fullName evidence="3">Chromate resistance protein</fullName>
    </submittedName>
</protein>
<accession>A0A932ZV76</accession>
<feature type="domain" description="ChrB C-terminal" evidence="1">
    <location>
        <begin position="184"/>
        <end position="315"/>
    </location>
</feature>
<proteinExistence type="predicted"/>
<comment type="caution">
    <text evidence="3">The sequence shown here is derived from an EMBL/GenBank/DDBJ whole genome shotgun (WGS) entry which is preliminary data.</text>
</comment>
<dbReference type="Proteomes" id="UP000752292">
    <property type="component" value="Unassembled WGS sequence"/>
</dbReference>
<dbReference type="Pfam" id="PF09828">
    <property type="entry name" value="ChrB_C"/>
    <property type="match status" value="1"/>
</dbReference>
<gene>
    <name evidence="3" type="ORF">HY618_06710</name>
</gene>
<feature type="domain" description="ChrB N-terminal" evidence="2">
    <location>
        <begin position="15"/>
        <end position="156"/>
    </location>
</feature>
<reference evidence="3" key="1">
    <citation type="submission" date="2020-07" db="EMBL/GenBank/DDBJ databases">
        <title>Huge and variable diversity of episymbiotic CPR bacteria and DPANN archaea in groundwater ecosystems.</title>
        <authorList>
            <person name="He C.Y."/>
            <person name="Keren R."/>
            <person name="Whittaker M."/>
            <person name="Farag I.F."/>
            <person name="Doudna J."/>
            <person name="Cate J.H.D."/>
            <person name="Banfield J.F."/>
        </authorList>
    </citation>
    <scope>NUCLEOTIDE SEQUENCE</scope>
    <source>
        <strain evidence="3">NC_groundwater_1370_Ag_S-0.2um_69_93</strain>
    </source>
</reference>
<evidence type="ECO:0000259" key="1">
    <source>
        <dbReference type="Pfam" id="PF09828"/>
    </source>
</evidence>
<name>A0A932ZV76_UNCTE</name>
<dbReference type="EMBL" id="JACQRX010000293">
    <property type="protein sequence ID" value="MBI4252135.1"/>
    <property type="molecule type" value="Genomic_DNA"/>
</dbReference>
<evidence type="ECO:0000259" key="2">
    <source>
        <dbReference type="Pfam" id="PF20229"/>
    </source>
</evidence>
<organism evidence="3 4">
    <name type="scientific">Tectimicrobiota bacterium</name>
    <dbReference type="NCBI Taxonomy" id="2528274"/>
    <lineage>
        <taxon>Bacteria</taxon>
        <taxon>Pseudomonadati</taxon>
        <taxon>Nitrospinota/Tectimicrobiota group</taxon>
        <taxon>Candidatus Tectimicrobiota</taxon>
    </lineage>
</organism>